<dbReference type="GO" id="GO:0005886">
    <property type="term" value="C:plasma membrane"/>
    <property type="evidence" value="ECO:0007669"/>
    <property type="project" value="UniProtKB-SubCell"/>
</dbReference>
<evidence type="ECO:0000259" key="16">
    <source>
        <dbReference type="Pfam" id="PF20501"/>
    </source>
</evidence>
<dbReference type="InterPro" id="IPR007182">
    <property type="entry name" value="MnhB"/>
</dbReference>
<accession>A0A364VAZ5</accession>
<keyword evidence="2" id="KW-0813">Transport</keyword>
<keyword evidence="4" id="KW-1003">Cell membrane</keyword>
<organism evidence="17 18">
    <name type="scientific">Corynebacterium heidelbergense</name>
    <dbReference type="NCBI Taxonomy" id="2055947"/>
    <lineage>
        <taxon>Bacteria</taxon>
        <taxon>Bacillati</taxon>
        <taxon>Actinomycetota</taxon>
        <taxon>Actinomycetes</taxon>
        <taxon>Mycobacteriales</taxon>
        <taxon>Corynebacteriaceae</taxon>
        <taxon>Corynebacterium</taxon>
    </lineage>
</organism>
<feature type="domain" description="NADH-Ubiquinone oxidoreductase (complex I) chain 5 N-terminal" evidence="13">
    <location>
        <begin position="75"/>
        <end position="120"/>
    </location>
</feature>
<dbReference type="Pfam" id="PF13244">
    <property type="entry name" value="MbhD"/>
    <property type="match status" value="1"/>
</dbReference>
<dbReference type="EMBL" id="PHQP01000043">
    <property type="protein sequence ID" value="RAV33822.1"/>
    <property type="molecule type" value="Genomic_DNA"/>
</dbReference>
<dbReference type="PANTHER" id="PTHR43373">
    <property type="entry name" value="NA(+)/H(+) ANTIPORTER SUBUNIT"/>
    <property type="match status" value="1"/>
</dbReference>
<evidence type="ECO:0000256" key="3">
    <source>
        <dbReference type="ARBA" id="ARBA00022449"/>
    </source>
</evidence>
<evidence type="ECO:0000259" key="14">
    <source>
        <dbReference type="Pfam" id="PF04039"/>
    </source>
</evidence>
<evidence type="ECO:0000256" key="1">
    <source>
        <dbReference type="ARBA" id="ARBA00004651"/>
    </source>
</evidence>
<feature type="transmembrane region" description="Helical" evidence="11">
    <location>
        <begin position="929"/>
        <end position="949"/>
    </location>
</feature>
<evidence type="ECO:0000256" key="2">
    <source>
        <dbReference type="ARBA" id="ARBA00022448"/>
    </source>
</evidence>
<feature type="transmembrane region" description="Helical" evidence="11">
    <location>
        <begin position="31"/>
        <end position="51"/>
    </location>
</feature>
<dbReference type="Pfam" id="PF04039">
    <property type="entry name" value="MnhB"/>
    <property type="match status" value="1"/>
</dbReference>
<feature type="transmembrane region" description="Helical" evidence="11">
    <location>
        <begin position="759"/>
        <end position="776"/>
    </location>
</feature>
<dbReference type="Pfam" id="PF00361">
    <property type="entry name" value="Proton_antipo_M"/>
    <property type="match status" value="1"/>
</dbReference>
<feature type="transmembrane region" description="Helical" evidence="11">
    <location>
        <begin position="886"/>
        <end position="909"/>
    </location>
</feature>
<dbReference type="OrthoDB" id="9811798at2"/>
<dbReference type="InterPro" id="IPR025383">
    <property type="entry name" value="MrpA_C/MbhD"/>
</dbReference>
<feature type="transmembrane region" description="Helical" evidence="11">
    <location>
        <begin position="701"/>
        <end position="717"/>
    </location>
</feature>
<feature type="transmembrane region" description="Helical" evidence="11">
    <location>
        <begin position="87"/>
        <end position="106"/>
    </location>
</feature>
<feature type="domain" description="MrpA C-terminal/MbhE" evidence="16">
    <location>
        <begin position="699"/>
        <end position="775"/>
    </location>
</feature>
<feature type="transmembrane region" description="Helical" evidence="11">
    <location>
        <begin position="6"/>
        <end position="24"/>
    </location>
</feature>
<evidence type="ECO:0000256" key="11">
    <source>
        <dbReference type="SAM" id="Phobius"/>
    </source>
</evidence>
<dbReference type="InterPro" id="IPR001750">
    <property type="entry name" value="ND/Mrp_TM"/>
</dbReference>
<evidence type="ECO:0000256" key="10">
    <source>
        <dbReference type="SAM" id="MobiDB-lite"/>
    </source>
</evidence>
<dbReference type="Proteomes" id="UP000251047">
    <property type="component" value="Unassembled WGS sequence"/>
</dbReference>
<sequence>MALIAIPVVLAIALALVPVFVRFFDRNAGWPLSLTFVALAGYIIAHAHPIIAGDTERWTVTWVRGLLTGIPGKPGSGDVQFALRMDALSMFFTLLALLIGAIVFVYSTRYLHPGKRVMSFYVLMTAFMVSVVLLLLADDVALLFVGWELVSLASFFLIARAGSSGEAGASRTLVLTFAGGLFLASALGIAAAMSGTTQLSLILTSPVWDQHPTLTAIVALLVAMAGFSKAAQLPFHFWLPEAMAADTPVSAFLHAAAVVKAGIYLLMRFSGLFNGVPLWHLLLIVVGMATAVMAAVYAMQKTDLKKLTAYSTVSQLGWIVATIGVGTPAALVAATVHTAAHALFKSSLFMLVGVVDHQAKSRDMRRLGPLYNRMPFTFWSAVIAASSMAAIPPTFGFVSKEGMLEAFTEAPLPHAGVIALLAVAGFGALATFMYSARYVFGAFIDGPKDESKVREAEIGLWLPAALPGVLSLPIVLVMHSGGHFLDAIAQATGVGETHTHLSLWHGITVPFLISVAVLALGLCGIFARRRIFAVLYGRKLGIATGADLLNAVTRICVRWSRYVSKPAESLSPNRHVVWILLTLVALGFMGLLGPGRLAGIAALPPRVPGIDQLGDLVGLIIIAGSVVGIVSTRSRVASVILAGVAGIGTSWMMLTLGAPDVAQTQLLVEFAVVVLFMMVVRHQPRLYLREGLNRAKFATTVSILVGTVTFFAVWLLLGRHERPQLAQWYLQEAPEVSGGNNVVAVILVEFRALDTLGELSVLGMAGVVIAAIIRSIPKSPVPGYGPGSTSELFRAEGSHRFADVHKIPELAPFYSKYLRSTHLNSIPTRMLLYPLLPVLGILSALTVWRGHQESGGGFLGALIIAGAILMWYIGQARARSIGKPDTGYLFIGGGILLSLATGLVGLVAHGSFLSPIHGHLGSVHLSTSLVFDLGVYSAVIGLVIVAVNFMGGRDRPGADVPERLPRLEQLTSRRLRKLGLRPSYAEAKAPAPTRPHPDGASKPAPDTKKSRSGVGPRPITAGGSAILLNPSAVHEAETRTEEMHRLEREEAKRPPQRSPQSPPPASTQPTPGSDQQNGEAP</sequence>
<feature type="transmembrane region" description="Helical" evidence="11">
    <location>
        <begin position="338"/>
        <end position="355"/>
    </location>
</feature>
<keyword evidence="7" id="KW-0406">Ion transport</keyword>
<feature type="transmembrane region" description="Helical" evidence="11">
    <location>
        <begin position="415"/>
        <end position="440"/>
    </location>
</feature>
<protein>
    <submittedName>
        <fullName evidence="17">Cation:proton antiporter</fullName>
    </submittedName>
</protein>
<evidence type="ECO:0000256" key="4">
    <source>
        <dbReference type="ARBA" id="ARBA00022475"/>
    </source>
</evidence>
<feature type="transmembrane region" description="Helical" evidence="11">
    <location>
        <begin position="243"/>
        <end position="266"/>
    </location>
</feature>
<feature type="transmembrane region" description="Helical" evidence="11">
    <location>
        <begin position="460"/>
        <end position="482"/>
    </location>
</feature>
<feature type="transmembrane region" description="Helical" evidence="11">
    <location>
        <begin position="118"/>
        <end position="136"/>
    </location>
</feature>
<feature type="transmembrane region" description="Helical" evidence="11">
    <location>
        <begin position="142"/>
        <end position="161"/>
    </location>
</feature>
<evidence type="ECO:0000256" key="7">
    <source>
        <dbReference type="ARBA" id="ARBA00023065"/>
    </source>
</evidence>
<feature type="transmembrane region" description="Helical" evidence="11">
    <location>
        <begin position="173"/>
        <end position="193"/>
    </location>
</feature>
<dbReference type="GO" id="GO:0006811">
    <property type="term" value="P:monoatomic ion transport"/>
    <property type="evidence" value="ECO:0007669"/>
    <property type="project" value="UniProtKB-KW"/>
</dbReference>
<evidence type="ECO:0000256" key="6">
    <source>
        <dbReference type="ARBA" id="ARBA00022989"/>
    </source>
</evidence>
<feature type="compositionally biased region" description="Pro residues" evidence="10">
    <location>
        <begin position="1056"/>
        <end position="1066"/>
    </location>
</feature>
<dbReference type="InterPro" id="IPR001516">
    <property type="entry name" value="Proton_antipo_N"/>
</dbReference>
<feature type="compositionally biased region" description="Polar residues" evidence="10">
    <location>
        <begin position="1072"/>
        <end position="1081"/>
    </location>
</feature>
<evidence type="ECO:0000259" key="15">
    <source>
        <dbReference type="Pfam" id="PF13244"/>
    </source>
</evidence>
<feature type="region of interest" description="Disordered" evidence="10">
    <location>
        <begin position="978"/>
        <end position="1081"/>
    </location>
</feature>
<dbReference type="PANTHER" id="PTHR43373:SF1">
    <property type="entry name" value="NA(+)_H(+) ANTIPORTER SUBUNIT A"/>
    <property type="match status" value="1"/>
</dbReference>
<keyword evidence="6 11" id="KW-1133">Transmembrane helix</keyword>
<feature type="compositionally biased region" description="Basic and acidic residues" evidence="10">
    <location>
        <begin position="995"/>
        <end position="1009"/>
    </location>
</feature>
<dbReference type="PRINTS" id="PR01434">
    <property type="entry name" value="NADHDHGNASE5"/>
</dbReference>
<feature type="domain" description="Na+/H+ antiporter MnhB subunit-related protein" evidence="14">
    <location>
        <begin position="829"/>
        <end position="944"/>
    </location>
</feature>
<dbReference type="NCBIfam" id="NF009290">
    <property type="entry name" value="PRK12650.1"/>
    <property type="match status" value="1"/>
</dbReference>
<feature type="transmembrane region" description="Helical" evidence="11">
    <location>
        <begin position="213"/>
        <end position="231"/>
    </location>
</feature>
<evidence type="ECO:0000313" key="17">
    <source>
        <dbReference type="EMBL" id="RAV33822.1"/>
    </source>
</evidence>
<feature type="transmembrane region" description="Helical" evidence="11">
    <location>
        <begin position="637"/>
        <end position="656"/>
    </location>
</feature>
<feature type="transmembrane region" description="Helical" evidence="11">
    <location>
        <begin position="502"/>
        <end position="527"/>
    </location>
</feature>
<feature type="transmembrane region" description="Helical" evidence="11">
    <location>
        <begin position="854"/>
        <end position="874"/>
    </location>
</feature>
<feature type="transmembrane region" description="Helical" evidence="11">
    <location>
        <begin position="613"/>
        <end position="630"/>
    </location>
</feature>
<dbReference type="InterPro" id="IPR046806">
    <property type="entry name" value="MrpA_C/MbhE"/>
</dbReference>
<reference evidence="17 18" key="1">
    <citation type="journal article" date="2018" name="Syst. Appl. Microbiol.">
        <title>Corynebacterium heidelbergense sp. nov., isolated from the preen glands of Egyptian geese (Alopochen aegyptiacus).</title>
        <authorList>
            <person name="Braun M.S."/>
            <person name="Wang E."/>
            <person name="Zimmermann S."/>
            <person name="Wink M."/>
        </authorList>
    </citation>
    <scope>NUCLEOTIDE SEQUENCE [LARGE SCALE GENOMIC DNA]</scope>
    <source>
        <strain evidence="17 18">DSM 104638</strain>
    </source>
</reference>
<evidence type="ECO:0000259" key="13">
    <source>
        <dbReference type="Pfam" id="PF00662"/>
    </source>
</evidence>
<feature type="transmembrane region" description="Helical" evidence="11">
    <location>
        <begin position="310"/>
        <end position="332"/>
    </location>
</feature>
<feature type="compositionally biased region" description="Basic and acidic residues" evidence="10">
    <location>
        <begin position="1034"/>
        <end position="1053"/>
    </location>
</feature>
<dbReference type="GO" id="GO:0015297">
    <property type="term" value="F:antiporter activity"/>
    <property type="evidence" value="ECO:0007669"/>
    <property type="project" value="UniProtKB-KW"/>
</dbReference>
<feature type="transmembrane region" description="Helical" evidence="11">
    <location>
        <begin position="662"/>
        <end position="680"/>
    </location>
</feature>
<evidence type="ECO:0000259" key="12">
    <source>
        <dbReference type="Pfam" id="PF00361"/>
    </source>
</evidence>
<feature type="transmembrane region" description="Helical" evidence="11">
    <location>
        <begin position="376"/>
        <end position="395"/>
    </location>
</feature>
<keyword evidence="5 9" id="KW-0812">Transmembrane</keyword>
<dbReference type="AlphaFoldDB" id="A0A364VAZ5"/>
<feature type="domain" description="NADH:quinone oxidoreductase/Mrp antiporter transmembrane" evidence="12">
    <location>
        <begin position="137"/>
        <end position="414"/>
    </location>
</feature>
<evidence type="ECO:0000256" key="8">
    <source>
        <dbReference type="ARBA" id="ARBA00023136"/>
    </source>
</evidence>
<feature type="transmembrane region" description="Helical" evidence="11">
    <location>
        <begin position="830"/>
        <end position="848"/>
    </location>
</feature>
<dbReference type="InterPro" id="IPR050616">
    <property type="entry name" value="CPA3_Na-H_Antiporter_A"/>
</dbReference>
<feature type="transmembrane region" description="Helical" evidence="11">
    <location>
        <begin position="575"/>
        <end position="593"/>
    </location>
</feature>
<gene>
    <name evidence="17" type="ORF">CWC39_06395</name>
</gene>
<dbReference type="Pfam" id="PF20501">
    <property type="entry name" value="MbhE"/>
    <property type="match status" value="1"/>
</dbReference>
<keyword evidence="8 11" id="KW-0472">Membrane</keyword>
<comment type="caution">
    <text evidence="17">The sequence shown here is derived from an EMBL/GenBank/DDBJ whole genome shotgun (WGS) entry which is preliminary data.</text>
</comment>
<evidence type="ECO:0000313" key="18">
    <source>
        <dbReference type="Proteomes" id="UP000251047"/>
    </source>
</evidence>
<feature type="domain" description="MrpA C-terminal/MbhD" evidence="15">
    <location>
        <begin position="620"/>
        <end position="685"/>
    </location>
</feature>
<feature type="transmembrane region" description="Helical" evidence="11">
    <location>
        <begin position="278"/>
        <end position="298"/>
    </location>
</feature>
<proteinExistence type="predicted"/>
<keyword evidence="3" id="KW-0050">Antiport</keyword>
<dbReference type="RefSeq" id="WP_112769676.1">
    <property type="nucleotide sequence ID" value="NZ_CP063191.1"/>
</dbReference>
<comment type="subcellular location">
    <subcellularLocation>
        <location evidence="1">Cell membrane</location>
        <topology evidence="1">Multi-pass membrane protein</topology>
    </subcellularLocation>
    <subcellularLocation>
        <location evidence="9">Membrane</location>
        <topology evidence="9">Multi-pass membrane protein</topology>
    </subcellularLocation>
</comment>
<dbReference type="Pfam" id="PF00662">
    <property type="entry name" value="Proton_antipo_N"/>
    <property type="match status" value="1"/>
</dbReference>
<name>A0A364VAZ5_9CORY</name>
<evidence type="ECO:0000256" key="5">
    <source>
        <dbReference type="ARBA" id="ARBA00022692"/>
    </source>
</evidence>
<evidence type="ECO:0000256" key="9">
    <source>
        <dbReference type="RuleBase" id="RU000320"/>
    </source>
</evidence>